<name>A0A1I6HCH9_9GAMM</name>
<dbReference type="InterPro" id="IPR025263">
    <property type="entry name" value="YhdP_central"/>
</dbReference>
<dbReference type="NCBIfam" id="TIGR02099">
    <property type="entry name" value="YhdP family protein"/>
    <property type="match status" value="1"/>
</dbReference>
<dbReference type="EMBL" id="FOYW01000001">
    <property type="protein sequence ID" value="SFR51997.1"/>
    <property type="molecule type" value="Genomic_DNA"/>
</dbReference>
<keyword evidence="4" id="KW-1185">Reference proteome</keyword>
<dbReference type="Pfam" id="PF13116">
    <property type="entry name" value="YhdP"/>
    <property type="match status" value="1"/>
</dbReference>
<dbReference type="InterPro" id="IPR011836">
    <property type="entry name" value="YhdP"/>
</dbReference>
<dbReference type="OrthoDB" id="9762238at2"/>
<organism evidence="3 4">
    <name type="scientific">Marinobacter daqiaonensis</name>
    <dbReference type="NCBI Taxonomy" id="650891"/>
    <lineage>
        <taxon>Bacteria</taxon>
        <taxon>Pseudomonadati</taxon>
        <taxon>Pseudomonadota</taxon>
        <taxon>Gammaproteobacteria</taxon>
        <taxon>Pseudomonadales</taxon>
        <taxon>Marinobacteraceae</taxon>
        <taxon>Marinobacter</taxon>
    </lineage>
</organism>
<evidence type="ECO:0000313" key="4">
    <source>
        <dbReference type="Proteomes" id="UP000198644"/>
    </source>
</evidence>
<dbReference type="PANTHER" id="PTHR38690">
    <property type="entry name" value="PROTEASE-RELATED"/>
    <property type="match status" value="1"/>
</dbReference>
<protein>
    <submittedName>
        <fullName evidence="3">TIGR02099 family protein</fullName>
    </submittedName>
</protein>
<evidence type="ECO:0000313" key="3">
    <source>
        <dbReference type="EMBL" id="SFR51997.1"/>
    </source>
</evidence>
<gene>
    <name evidence="3" type="ORF">SAMN05216203_1089</name>
</gene>
<dbReference type="STRING" id="650891.SAMN05216203_1089"/>
<evidence type="ECO:0000256" key="1">
    <source>
        <dbReference type="SAM" id="MobiDB-lite"/>
    </source>
</evidence>
<dbReference type="Proteomes" id="UP000198644">
    <property type="component" value="Unassembled WGS sequence"/>
</dbReference>
<dbReference type="PANTHER" id="PTHR38690:SF1">
    <property type="entry name" value="PROTEASE"/>
    <property type="match status" value="1"/>
</dbReference>
<reference evidence="3 4" key="1">
    <citation type="submission" date="2016-10" db="EMBL/GenBank/DDBJ databases">
        <authorList>
            <person name="de Groot N.N."/>
        </authorList>
    </citation>
    <scope>NUCLEOTIDE SEQUENCE [LARGE SCALE GENOMIC DNA]</scope>
    <source>
        <strain evidence="3 4">CGMCC 1.9167</strain>
    </source>
</reference>
<dbReference type="RefSeq" id="WP_092009569.1">
    <property type="nucleotide sequence ID" value="NZ_FOYW01000001.1"/>
</dbReference>
<feature type="domain" description="YhdP central" evidence="2">
    <location>
        <begin position="31"/>
        <end position="1315"/>
    </location>
</feature>
<feature type="region of interest" description="Disordered" evidence="1">
    <location>
        <begin position="154"/>
        <end position="173"/>
    </location>
</feature>
<evidence type="ECO:0000259" key="2">
    <source>
        <dbReference type="Pfam" id="PF13116"/>
    </source>
</evidence>
<proteinExistence type="predicted"/>
<sequence length="1327" mass="144803">MSSRPSDSGDRAHRRPSRPKPTLSGHLKAVLGWSLLLLLVVVAVGAAYLRHLADNIDDYRPAVEEVLSDRLGQPVTIHELTADWRGPDPVLQASGVRLTHAGEPEKEAATLQHLLLRLDGPRSLLRLALVFERIEADGLELVVARDEQGRFTPDGIRLNGFSPEEPDPNEDTLDRWLDPERWLDELTRRISDPHIRLTHFTLGLRAPDTDAIYVDIPQLDLVYEGGAVRASGRAMRQGTLNQVARFSVRGRGLLEGRFTGDAWAEITPGGFFEGITRGMEWEGFQILELEANADTWLRFEEGRLRKLNGRLELPLFQVSNELNTLPPLKNLTADIGWQATEAGGRMAIANLGWDWHGDSVAGVDARVEYTDDDIRVEAARVPVGEIARVAVAAEMLPARAVVELGYYQPEGTLSSFRLSLPWQKPEDFEIAAGLDGVSVQAHHGAPAGGNLRGTVWLNRHGGRAVLEGQDMTLYFPQLYADPWTIREASGKVGWRLDGGIIRVFGSGLDMHYQEQTRLTGAFDLRLDRYGEDNLGLRVTIANATADMLPDLVPVGAVDPGLYDWLTTAIIDGEVVSGEFRAHGQIGRDKPPFSFSTAQSYRFRNARVRYDPKWPEVTDANGAVTINNGHTRVVLESANTGGISLQGGEVTVAPEGGPTEVRVAANTRVNGDQVAYWLRETPLGDMAGEAADTVSVSGDFDVELGLGIPLDTSVPVRVSAAIATENGEVHYPGADLHWQNLSGQLRYTSADGFDTNSFNARFLDEPVTVSLRAPPGEQRLSVIQSGQAELGELVSQAMGEQAAFPGIEGRLPYRAQLDIAAEAPVRLAITANGAGLWSEWPGPLSRQAGPEETIDAVLQWHSPQRLTLRGTWGERLGVALDWRDGRFWSGEVTVGQTNADLPVASGLEVDATMGQFAPTRWKPWLERLKVFAAGFTETPDESTTVETLPPPRDWLNQVRLSADQLILGDQRLPGFSATLRPESGGWLITTDSERITGRIRVSRGEDLVWVDLARLQLERSPDPEDPAVASVPELLTPSEQLRAFYEMRAGEWPSVDVRIESLVLGDDPAGSWSFVLDSEPERIALRDLQGQLGSLAFAGQLSWGVGSGEEVTALRGVLEGGGLQDLSGLLGEPMPLTNEGSILDLDVAWAGRPDQFTAGRLNGEFTLRLNDGVILESNNTAQLFRVFNLLNTDTLQRRLKFDFSDLYEAGIAFDAIYGKGALNEGVLRWKPDLQLAGPSGALRLSGATNLADKSLDMRLVVILPLTQNLPLAAILLGASPPVGGALFVLDKLLGEPLSRLTSATYSVKGTWENPEVTLRNIFDTGNQD</sequence>
<accession>A0A1I6HCH9</accession>
<feature type="region of interest" description="Disordered" evidence="1">
    <location>
        <begin position="1"/>
        <end position="22"/>
    </location>
</feature>